<keyword evidence="7" id="KW-1185">Reference proteome</keyword>
<keyword evidence="5" id="KW-0067">ATP-binding</keyword>
<proteinExistence type="inferred from homology"/>
<keyword evidence="2" id="KW-0808">Transferase</keyword>
<evidence type="ECO:0008006" key="8">
    <source>
        <dbReference type="Google" id="ProtNLM"/>
    </source>
</evidence>
<dbReference type="GO" id="GO:0006400">
    <property type="term" value="P:tRNA modification"/>
    <property type="evidence" value="ECO:0007669"/>
    <property type="project" value="TreeGrafter"/>
</dbReference>
<dbReference type="Pfam" id="PF01715">
    <property type="entry name" value="IPPT"/>
    <property type="match status" value="2"/>
</dbReference>
<evidence type="ECO:0000256" key="4">
    <source>
        <dbReference type="ARBA" id="ARBA00022741"/>
    </source>
</evidence>
<protein>
    <recommendedName>
        <fullName evidence="8">Adenylate isopentenyltransferase</fullName>
    </recommendedName>
</protein>
<accession>A0A5J5ADU9</accession>
<dbReference type="GO" id="GO:0009824">
    <property type="term" value="F:AMP dimethylallyltransferase activity"/>
    <property type="evidence" value="ECO:0007669"/>
    <property type="project" value="TreeGrafter"/>
</dbReference>
<evidence type="ECO:0000256" key="1">
    <source>
        <dbReference type="ARBA" id="ARBA00005842"/>
    </source>
</evidence>
<evidence type="ECO:0000256" key="2">
    <source>
        <dbReference type="ARBA" id="ARBA00022679"/>
    </source>
</evidence>
<dbReference type="GO" id="GO:0005524">
    <property type="term" value="F:ATP binding"/>
    <property type="evidence" value="ECO:0007669"/>
    <property type="project" value="UniProtKB-KW"/>
</dbReference>
<dbReference type="GO" id="GO:0009691">
    <property type="term" value="P:cytokinin biosynthetic process"/>
    <property type="evidence" value="ECO:0007669"/>
    <property type="project" value="UniProtKB-KW"/>
</dbReference>
<dbReference type="PANTHER" id="PTHR11088:SF86">
    <property type="entry name" value="ADENYLATE ISOPENTENYLTRANSFERASE 4-RELATED"/>
    <property type="match status" value="1"/>
</dbReference>
<sequence length="330" mass="37508">MNDICKVLSAIKPPCFKPRWAHMDSTHNRDQKIVVIMGPTGSGKSRLSIDLATRFFPSEIINSDKMQVYRGLDITTNKIPMRERLGVPHHLLGLFDPDEPEVTPSDFRSFGASAISAITSRHKLPLVVGGSNSFIYALVANRFDSESNVFDGLQPDPVSTELRYNCCFLWVDVSLPVLNQYLSKRVDDMLDSGMFDELTKFFDSEQYNESESVTRTGLRKAIGLPEFEKYFKTFPPGGNRPMGSNPEDDVVLKRVLYDEAVRAIKYNTCQLAKRQVGKIQRLRDSGWDLRRLDATEAFRAALSDSGRWSDIWERQLVQPGMKIVKQFLEE</sequence>
<dbReference type="GO" id="GO:0005739">
    <property type="term" value="C:mitochondrion"/>
    <property type="evidence" value="ECO:0007669"/>
    <property type="project" value="TreeGrafter"/>
</dbReference>
<dbReference type="HAMAP" id="MF_00185">
    <property type="entry name" value="IPP_trans"/>
    <property type="match status" value="1"/>
</dbReference>
<dbReference type="Proteomes" id="UP000325577">
    <property type="component" value="Linkage Group LG20"/>
</dbReference>
<dbReference type="AlphaFoldDB" id="A0A5J5ADU9"/>
<dbReference type="SUPFAM" id="SSF52540">
    <property type="entry name" value="P-loop containing nucleoside triphosphate hydrolases"/>
    <property type="match status" value="1"/>
</dbReference>
<dbReference type="EMBL" id="CM018044">
    <property type="protein sequence ID" value="KAA8529153.1"/>
    <property type="molecule type" value="Genomic_DNA"/>
</dbReference>
<dbReference type="PANTHER" id="PTHR11088">
    <property type="entry name" value="TRNA DIMETHYLALLYLTRANSFERASE"/>
    <property type="match status" value="1"/>
</dbReference>
<gene>
    <name evidence="6" type="ORF">F0562_034048</name>
</gene>
<evidence type="ECO:0000256" key="3">
    <source>
        <dbReference type="ARBA" id="ARBA00022712"/>
    </source>
</evidence>
<evidence type="ECO:0000313" key="6">
    <source>
        <dbReference type="EMBL" id="KAA8529153.1"/>
    </source>
</evidence>
<keyword evidence="4" id="KW-0547">Nucleotide-binding</keyword>
<dbReference type="Gene3D" id="1.10.287.890">
    <property type="entry name" value="Crystal structure of tRNA isopentenylpyrophosphate transferase (bh2366) domain"/>
    <property type="match status" value="1"/>
</dbReference>
<comment type="similarity">
    <text evidence="1">Belongs to the IPP transferase family.</text>
</comment>
<dbReference type="OrthoDB" id="775260at2759"/>
<reference evidence="6 7" key="1">
    <citation type="submission" date="2019-09" db="EMBL/GenBank/DDBJ databases">
        <title>A chromosome-level genome assembly of the Chinese tupelo Nyssa sinensis.</title>
        <authorList>
            <person name="Yang X."/>
            <person name="Kang M."/>
            <person name="Yang Y."/>
            <person name="Xiong H."/>
            <person name="Wang M."/>
            <person name="Zhang Z."/>
            <person name="Wang Z."/>
            <person name="Wu H."/>
            <person name="Ma T."/>
            <person name="Liu J."/>
            <person name="Xi Z."/>
        </authorList>
    </citation>
    <scope>NUCLEOTIDE SEQUENCE [LARGE SCALE GENOMIC DNA]</scope>
    <source>
        <strain evidence="6">J267</strain>
        <tissue evidence="6">Leaf</tissue>
    </source>
</reference>
<dbReference type="Gene3D" id="3.40.50.300">
    <property type="entry name" value="P-loop containing nucleotide triphosphate hydrolases"/>
    <property type="match status" value="1"/>
</dbReference>
<organism evidence="6 7">
    <name type="scientific">Nyssa sinensis</name>
    <dbReference type="NCBI Taxonomy" id="561372"/>
    <lineage>
        <taxon>Eukaryota</taxon>
        <taxon>Viridiplantae</taxon>
        <taxon>Streptophyta</taxon>
        <taxon>Embryophyta</taxon>
        <taxon>Tracheophyta</taxon>
        <taxon>Spermatophyta</taxon>
        <taxon>Magnoliopsida</taxon>
        <taxon>eudicotyledons</taxon>
        <taxon>Gunneridae</taxon>
        <taxon>Pentapetalae</taxon>
        <taxon>asterids</taxon>
        <taxon>Cornales</taxon>
        <taxon>Nyssaceae</taxon>
        <taxon>Nyssa</taxon>
    </lineage>
</organism>
<evidence type="ECO:0000313" key="7">
    <source>
        <dbReference type="Proteomes" id="UP000325577"/>
    </source>
</evidence>
<keyword evidence="3" id="KW-0203">Cytokinin biosynthesis</keyword>
<evidence type="ECO:0000256" key="5">
    <source>
        <dbReference type="ARBA" id="ARBA00022840"/>
    </source>
</evidence>
<name>A0A5J5ADU9_9ASTE</name>
<dbReference type="InterPro" id="IPR027417">
    <property type="entry name" value="P-loop_NTPase"/>
</dbReference>
<dbReference type="InterPro" id="IPR039657">
    <property type="entry name" value="Dimethylallyltransferase"/>
</dbReference>
<dbReference type="InterPro" id="IPR018022">
    <property type="entry name" value="IPT"/>
</dbReference>
<dbReference type="GO" id="GO:0052381">
    <property type="term" value="F:tRNA dimethylallyltransferase activity"/>
    <property type="evidence" value="ECO:0007669"/>
    <property type="project" value="InterPro"/>
</dbReference>